<dbReference type="SUPFAM" id="SSF46785">
    <property type="entry name" value="Winged helix' DNA-binding domain"/>
    <property type="match status" value="1"/>
</dbReference>
<dbReference type="PANTHER" id="PTHR30537">
    <property type="entry name" value="HTH-TYPE TRANSCRIPTIONAL REGULATOR"/>
    <property type="match status" value="1"/>
</dbReference>
<dbReference type="Pfam" id="PF03466">
    <property type="entry name" value="LysR_substrate"/>
    <property type="match status" value="1"/>
</dbReference>
<dbReference type="InterPro" id="IPR036390">
    <property type="entry name" value="WH_DNA-bd_sf"/>
</dbReference>
<evidence type="ECO:0000256" key="4">
    <source>
        <dbReference type="ARBA" id="ARBA00023163"/>
    </source>
</evidence>
<feature type="domain" description="HTH lysR-type" evidence="5">
    <location>
        <begin position="1"/>
        <end position="59"/>
    </location>
</feature>
<comment type="similarity">
    <text evidence="1">Belongs to the LysR transcriptional regulatory family.</text>
</comment>
<dbReference type="CDD" id="cd08422">
    <property type="entry name" value="PBP2_CrgA_like"/>
    <property type="match status" value="1"/>
</dbReference>
<dbReference type="PROSITE" id="PS50931">
    <property type="entry name" value="HTH_LYSR"/>
    <property type="match status" value="1"/>
</dbReference>
<keyword evidence="3" id="KW-0238">DNA-binding</keyword>
<reference evidence="6 7" key="1">
    <citation type="journal article" date="2013" name="Antonie Van Leeuwenhoek">
        <title>Dongia rigui sp. nov., isolated from freshwater of a large wetland in Korea.</title>
        <authorList>
            <person name="Baik K.S."/>
            <person name="Hwang Y.M."/>
            <person name="Choi J.S."/>
            <person name="Kwon J."/>
            <person name="Seong C.N."/>
        </authorList>
    </citation>
    <scope>NUCLEOTIDE SEQUENCE [LARGE SCALE GENOMIC DNA]</scope>
    <source>
        <strain evidence="6 7">04SU4-P</strain>
    </source>
</reference>
<proteinExistence type="inferred from homology"/>
<organism evidence="6 7">
    <name type="scientific">Dongia rigui</name>
    <dbReference type="NCBI Taxonomy" id="940149"/>
    <lineage>
        <taxon>Bacteria</taxon>
        <taxon>Pseudomonadati</taxon>
        <taxon>Pseudomonadota</taxon>
        <taxon>Alphaproteobacteria</taxon>
        <taxon>Rhodospirillales</taxon>
        <taxon>Dongiaceae</taxon>
        <taxon>Dongia</taxon>
    </lineage>
</organism>
<dbReference type="Proteomes" id="UP001271769">
    <property type="component" value="Unassembled WGS sequence"/>
</dbReference>
<evidence type="ECO:0000256" key="1">
    <source>
        <dbReference type="ARBA" id="ARBA00009437"/>
    </source>
</evidence>
<sequence length="310" mass="34888">MPHTEDLSIFARVVELGSLSAAGRDLRLSPAVVSNRIARLEGDLNARLLNRTTRRVNPTEEGAAFYQHCLSILNELEQVENLLSQRTDEPRGPIKVSLPVAFGRQYVAPHIGAFLARYPQMQVRLQLTDRFSDLIQERIDLAIRIGPLEDSTAIVRNLATDRRVIVGSPRYLKVRGVPKTPEDLLEHNCLLLRFPGSKQYRWTLQAPDGPQTLRVAGNMDSDNSEVLLDWCLAGHGLALKSIWEIIDHLNDGSLQIVLRDFPPVSDAIHALYPHGTHVPARVRAFIDFLVETFGPKPVWERKLKAKILDK</sequence>
<dbReference type="InterPro" id="IPR058163">
    <property type="entry name" value="LysR-type_TF_proteobact-type"/>
</dbReference>
<comment type="caution">
    <text evidence="6">The sequence shown here is derived from an EMBL/GenBank/DDBJ whole genome shotgun (WGS) entry which is preliminary data.</text>
</comment>
<accession>A0ABU5DWW2</accession>
<dbReference type="RefSeq" id="WP_320499435.1">
    <property type="nucleotide sequence ID" value="NZ_JAXCLX010000001.1"/>
</dbReference>
<dbReference type="Gene3D" id="3.40.190.290">
    <property type="match status" value="1"/>
</dbReference>
<evidence type="ECO:0000256" key="2">
    <source>
        <dbReference type="ARBA" id="ARBA00023015"/>
    </source>
</evidence>
<protein>
    <submittedName>
        <fullName evidence="6">LysR family transcriptional regulator</fullName>
    </submittedName>
</protein>
<dbReference type="Gene3D" id="1.10.10.10">
    <property type="entry name" value="Winged helix-like DNA-binding domain superfamily/Winged helix DNA-binding domain"/>
    <property type="match status" value="1"/>
</dbReference>
<dbReference type="InterPro" id="IPR036388">
    <property type="entry name" value="WH-like_DNA-bd_sf"/>
</dbReference>
<evidence type="ECO:0000313" key="7">
    <source>
        <dbReference type="Proteomes" id="UP001271769"/>
    </source>
</evidence>
<evidence type="ECO:0000259" key="5">
    <source>
        <dbReference type="PROSITE" id="PS50931"/>
    </source>
</evidence>
<keyword evidence="4" id="KW-0804">Transcription</keyword>
<dbReference type="InterPro" id="IPR005119">
    <property type="entry name" value="LysR_subst-bd"/>
</dbReference>
<keyword evidence="7" id="KW-1185">Reference proteome</keyword>
<dbReference type="PANTHER" id="PTHR30537:SF5">
    <property type="entry name" value="HTH-TYPE TRANSCRIPTIONAL ACTIVATOR TTDR-RELATED"/>
    <property type="match status" value="1"/>
</dbReference>
<name>A0ABU5DWW2_9PROT</name>
<dbReference type="EMBL" id="JAXCLX010000001">
    <property type="protein sequence ID" value="MDY0871066.1"/>
    <property type="molecule type" value="Genomic_DNA"/>
</dbReference>
<dbReference type="Pfam" id="PF00126">
    <property type="entry name" value="HTH_1"/>
    <property type="match status" value="1"/>
</dbReference>
<keyword evidence="2" id="KW-0805">Transcription regulation</keyword>
<evidence type="ECO:0000313" key="6">
    <source>
        <dbReference type="EMBL" id="MDY0871066.1"/>
    </source>
</evidence>
<dbReference type="SUPFAM" id="SSF53850">
    <property type="entry name" value="Periplasmic binding protein-like II"/>
    <property type="match status" value="1"/>
</dbReference>
<dbReference type="InterPro" id="IPR000847">
    <property type="entry name" value="LysR_HTH_N"/>
</dbReference>
<gene>
    <name evidence="6" type="ORF">SMD31_04005</name>
</gene>
<evidence type="ECO:0000256" key="3">
    <source>
        <dbReference type="ARBA" id="ARBA00023125"/>
    </source>
</evidence>